<dbReference type="KEGG" id="ngl:RG1141_CH06770"/>
<dbReference type="Proteomes" id="UP000028186">
    <property type="component" value="Chromosome I"/>
</dbReference>
<dbReference type="InterPro" id="IPR002716">
    <property type="entry name" value="PIN_dom"/>
</dbReference>
<organism evidence="2 3">
    <name type="scientific">Neorhizobium galegae bv. officinalis bv. officinalis str. HAMBI 1141</name>
    <dbReference type="NCBI Taxonomy" id="1028801"/>
    <lineage>
        <taxon>Bacteria</taxon>
        <taxon>Pseudomonadati</taxon>
        <taxon>Pseudomonadota</taxon>
        <taxon>Alphaproteobacteria</taxon>
        <taxon>Hyphomicrobiales</taxon>
        <taxon>Rhizobiaceae</taxon>
        <taxon>Rhizobium/Agrobacterium group</taxon>
        <taxon>Neorhizobium</taxon>
    </lineage>
</organism>
<dbReference type="SUPFAM" id="SSF88723">
    <property type="entry name" value="PIN domain-like"/>
    <property type="match status" value="1"/>
</dbReference>
<dbReference type="EMBL" id="HG938355">
    <property type="protein sequence ID" value="CDN53037.1"/>
    <property type="molecule type" value="Genomic_DNA"/>
</dbReference>
<gene>
    <name evidence="2" type="ORF">RG1141_CH06770</name>
</gene>
<name>A0A068T3I6_NEOGA</name>
<dbReference type="eggNOG" id="COG1487">
    <property type="taxonomic scope" value="Bacteria"/>
</dbReference>
<proteinExistence type="predicted"/>
<accession>A0A068T3I6</accession>
<sequence>MVSDSALLDTNIIVDYLNSVPEGREEFERYGNPCISIVTWMEVLVGVPPHLAAATREFLNALNIVALDDAVAERAVALRQRHKMKLPE</sequence>
<dbReference type="Pfam" id="PF01850">
    <property type="entry name" value="PIN"/>
    <property type="match status" value="1"/>
</dbReference>
<feature type="domain" description="PIN" evidence="1">
    <location>
        <begin position="7"/>
        <end position="83"/>
    </location>
</feature>
<evidence type="ECO:0000259" key="1">
    <source>
        <dbReference type="Pfam" id="PF01850"/>
    </source>
</evidence>
<dbReference type="PATRIC" id="fig|1028801.3.peg.690"/>
<dbReference type="RefSeq" id="WP_244447478.1">
    <property type="nucleotide sequence ID" value="NZ_HG938355.1"/>
</dbReference>
<dbReference type="HOGENOM" id="CLU_118482_0_2_5"/>
<dbReference type="AlphaFoldDB" id="A0A068T3I6"/>
<evidence type="ECO:0000313" key="3">
    <source>
        <dbReference type="Proteomes" id="UP000028186"/>
    </source>
</evidence>
<reference evidence="3" key="1">
    <citation type="journal article" date="2014" name="BMC Genomics">
        <title>Genome sequencing of two Neorhizobium galegae strains reveals a noeT gene responsible for the unusual acetylation of the nodulation factors.</title>
        <authorList>
            <person name="Osterman J."/>
            <person name="Marsh J."/>
            <person name="Laine P.K."/>
            <person name="Zeng Z."/>
            <person name="Alatalo E."/>
            <person name="Sullivan J.T."/>
            <person name="Young J.P."/>
            <person name="Thomas-Oates J."/>
            <person name="Paulin L."/>
            <person name="Lindstrom K."/>
        </authorList>
    </citation>
    <scope>NUCLEOTIDE SEQUENCE [LARGE SCALE GENOMIC DNA]</scope>
    <source>
        <strain evidence="3">HAMBI 1141</strain>
    </source>
</reference>
<dbReference type="Gene3D" id="3.40.50.1010">
    <property type="entry name" value="5'-nuclease"/>
    <property type="match status" value="1"/>
</dbReference>
<protein>
    <submittedName>
        <fullName evidence="2">Probable ribonuclease VapC 2</fullName>
    </submittedName>
</protein>
<dbReference type="InterPro" id="IPR029060">
    <property type="entry name" value="PIN-like_dom_sf"/>
</dbReference>
<evidence type="ECO:0000313" key="2">
    <source>
        <dbReference type="EMBL" id="CDN53037.1"/>
    </source>
</evidence>